<reference evidence="1" key="1">
    <citation type="submission" date="2024-11" db="EMBL/GenBank/DDBJ databases">
        <title>Sequencing of Borrelia variable plasmids from multiple Borrelia sensu lato isolates.</title>
        <authorList>
            <person name="Mongodin E.F."/>
            <person name="Rudenko N."/>
            <person name="Fraser C.M."/>
            <person name="Schutzer S."/>
            <person name="Luft B."/>
            <person name="Morgan R."/>
            <person name="Casjens S."/>
            <person name="Qiu W."/>
        </authorList>
    </citation>
    <scope>NUCLEOTIDE SEQUENCE</scope>
    <source>
        <strain evidence="1">21038</strain>
    </source>
</reference>
<gene>
    <name evidence="1" type="ORF">QIA45_05160</name>
</gene>
<evidence type="ECO:0000313" key="2">
    <source>
        <dbReference type="Proteomes" id="UP001305787"/>
    </source>
</evidence>
<dbReference type="Proteomes" id="UP001305787">
    <property type="component" value="Plasmid lp28-8"/>
</dbReference>
<proteinExistence type="predicted"/>
<geneLocation type="plasmid" evidence="1 2">
    <name>lp28-8</name>
</geneLocation>
<keyword evidence="1" id="KW-0614">Plasmid</keyword>
<name>A0ACD5G6B0_BORAD</name>
<keyword evidence="2" id="KW-1185">Reference proteome</keyword>
<protein>
    <submittedName>
        <fullName evidence="1">Plasmid partition family protein</fullName>
    </submittedName>
</protein>
<organism evidence="1 2">
    <name type="scientific">Borrelia andersonii</name>
    <name type="common">Borreliella andersonii</name>
    <dbReference type="NCBI Taxonomy" id="42109"/>
    <lineage>
        <taxon>Bacteria</taxon>
        <taxon>Pseudomonadati</taxon>
        <taxon>Spirochaetota</taxon>
        <taxon>Spirochaetia</taxon>
        <taxon>Spirochaetales</taxon>
        <taxon>Borreliaceae</taxon>
        <taxon>Borreliella</taxon>
    </lineage>
</organism>
<dbReference type="EMBL" id="CP179265">
    <property type="protein sequence ID" value="XOU13268.1"/>
    <property type="molecule type" value="Genomic_DNA"/>
</dbReference>
<evidence type="ECO:0000313" key="1">
    <source>
        <dbReference type="EMBL" id="XOU13268.1"/>
    </source>
</evidence>
<sequence length="71" mass="8251">MLESVIPKNIKDCYNCFLLFGSQAYTYLEVCEKEVLEGIISIDKIKEMGFNGIYYAIQKTRIVGNKSRKYE</sequence>
<accession>A0ACD5G6B0</accession>